<evidence type="ECO:0000256" key="1">
    <source>
        <dbReference type="SAM" id="Phobius"/>
    </source>
</evidence>
<feature type="transmembrane region" description="Helical" evidence="1">
    <location>
        <begin position="12"/>
        <end position="39"/>
    </location>
</feature>
<feature type="transmembrane region" description="Helical" evidence="1">
    <location>
        <begin position="51"/>
        <end position="72"/>
    </location>
</feature>
<keyword evidence="3" id="KW-1185">Reference proteome</keyword>
<keyword evidence="1" id="KW-0812">Transmembrane</keyword>
<dbReference type="RefSeq" id="WP_269426664.1">
    <property type="nucleotide sequence ID" value="NZ_JAPWGM010000002.1"/>
</dbReference>
<sequence>MKTYQYLEINPAKGILFALAYITIVVFAASLICGGFYKLADAVNNFGGTKIIGLFTGIVCLLPIFLLIKFLYPKIHISTHDNQLIISRKNHPDKLIGYNDITSIALNAERINTLTLYGTANEILFNIHPFNNPHILNQIAKDITSKSPFQKTTEQKNLFKESYDAIIYRRR</sequence>
<comment type="caution">
    <text evidence="2">The sequence shown here is derived from an EMBL/GenBank/DDBJ whole genome shotgun (WGS) entry which is preliminary data.</text>
</comment>
<evidence type="ECO:0000313" key="3">
    <source>
        <dbReference type="Proteomes" id="UP001144347"/>
    </source>
</evidence>
<reference evidence="2" key="1">
    <citation type="submission" date="2022-12" db="EMBL/GenBank/DDBJ databases">
        <title>Genome sequence of HCMS5-2.</title>
        <authorList>
            <person name="Woo H."/>
        </authorList>
    </citation>
    <scope>NUCLEOTIDE SEQUENCE</scope>
    <source>
        <strain evidence="2">HCMS5-2</strain>
    </source>
</reference>
<name>A0ABT4L9U8_9SPHI</name>
<evidence type="ECO:0008006" key="4">
    <source>
        <dbReference type="Google" id="ProtNLM"/>
    </source>
</evidence>
<organism evidence="2 3">
    <name type="scientific">Pedobacter punctiformis</name>
    <dbReference type="NCBI Taxonomy" id="3004097"/>
    <lineage>
        <taxon>Bacteria</taxon>
        <taxon>Pseudomonadati</taxon>
        <taxon>Bacteroidota</taxon>
        <taxon>Sphingobacteriia</taxon>
        <taxon>Sphingobacteriales</taxon>
        <taxon>Sphingobacteriaceae</taxon>
        <taxon>Pedobacter</taxon>
    </lineage>
</organism>
<evidence type="ECO:0000313" key="2">
    <source>
        <dbReference type="EMBL" id="MCZ4243584.1"/>
    </source>
</evidence>
<keyword evidence="1" id="KW-1133">Transmembrane helix</keyword>
<proteinExistence type="predicted"/>
<keyword evidence="1" id="KW-0472">Membrane</keyword>
<dbReference type="EMBL" id="JAPWGM010000002">
    <property type="protein sequence ID" value="MCZ4243584.1"/>
    <property type="molecule type" value="Genomic_DNA"/>
</dbReference>
<dbReference type="Proteomes" id="UP001144347">
    <property type="component" value="Unassembled WGS sequence"/>
</dbReference>
<protein>
    <recommendedName>
        <fullName evidence="4">DUF304 domain-containing protein</fullName>
    </recommendedName>
</protein>
<gene>
    <name evidence="2" type="ORF">O0955_06150</name>
</gene>
<accession>A0ABT4L9U8</accession>